<evidence type="ECO:0000259" key="1">
    <source>
        <dbReference type="Pfam" id="PF00112"/>
    </source>
</evidence>
<keyword evidence="3" id="KW-1185">Reference proteome</keyword>
<proteinExistence type="predicted"/>
<dbReference type="InterPro" id="IPR000668">
    <property type="entry name" value="Peptidase_C1A_C"/>
</dbReference>
<protein>
    <submittedName>
        <fullName evidence="2">Peptidase C1A, papain C-terminal</fullName>
    </submittedName>
</protein>
<dbReference type="GO" id="GO:0008234">
    <property type="term" value="F:cysteine-type peptidase activity"/>
    <property type="evidence" value="ECO:0007669"/>
    <property type="project" value="InterPro"/>
</dbReference>
<dbReference type="Proteomes" id="UP000237000">
    <property type="component" value="Unassembled WGS sequence"/>
</dbReference>
<reference evidence="3" key="1">
    <citation type="submission" date="2016-06" db="EMBL/GenBank/DDBJ databases">
        <title>Parallel loss of symbiosis genes in relatives of nitrogen-fixing non-legume Parasponia.</title>
        <authorList>
            <person name="Van Velzen R."/>
            <person name="Holmer R."/>
            <person name="Bu F."/>
            <person name="Rutten L."/>
            <person name="Van Zeijl A."/>
            <person name="Liu W."/>
            <person name="Santuari L."/>
            <person name="Cao Q."/>
            <person name="Sharma T."/>
            <person name="Shen D."/>
            <person name="Roswanjaya Y."/>
            <person name="Wardhani T."/>
            <person name="Kalhor M.S."/>
            <person name="Jansen J."/>
            <person name="Van den Hoogen J."/>
            <person name="Gungor B."/>
            <person name="Hartog M."/>
            <person name="Hontelez J."/>
            <person name="Verver J."/>
            <person name="Yang W.-C."/>
            <person name="Schijlen E."/>
            <person name="Repin R."/>
            <person name="Schilthuizen M."/>
            <person name="Schranz E."/>
            <person name="Heidstra R."/>
            <person name="Miyata K."/>
            <person name="Fedorova E."/>
            <person name="Kohlen W."/>
            <person name="Bisseling T."/>
            <person name="Smit S."/>
            <person name="Geurts R."/>
        </authorList>
    </citation>
    <scope>NUCLEOTIDE SEQUENCE [LARGE SCALE GENOMIC DNA]</scope>
    <source>
        <strain evidence="3">cv. RG33-2</strain>
    </source>
</reference>
<dbReference type="GO" id="GO:0006508">
    <property type="term" value="P:proteolysis"/>
    <property type="evidence" value="ECO:0007669"/>
    <property type="project" value="InterPro"/>
</dbReference>
<comment type="caution">
    <text evidence="2">The sequence shown here is derived from an EMBL/GenBank/DDBJ whole genome shotgun (WGS) entry which is preliminary data.</text>
</comment>
<sequence>MHFRVLLPRSVDHRHLLRLCKFKFPVHHQRKYPTCWAYSVIACIELLYLRKYGVYKQFSVQEVIDYFTPTNALGYEMYSTYGFCPITAIKFVWSHGLSLSHHRPYIGVRPNPPRTLLENRRHIVREYFNYDMRQNDTYYRRRWITEVMKVHLARQPVVMKFMIRIMTQENLDIACKSWAMILIR</sequence>
<evidence type="ECO:0000313" key="3">
    <source>
        <dbReference type="Proteomes" id="UP000237000"/>
    </source>
</evidence>
<dbReference type="Pfam" id="PF00112">
    <property type="entry name" value="Peptidase_C1"/>
    <property type="match status" value="1"/>
</dbReference>
<feature type="domain" description="Peptidase C1A papain C-terminal" evidence="1">
    <location>
        <begin position="7"/>
        <end position="160"/>
    </location>
</feature>
<dbReference type="EMBL" id="JXTC01000483">
    <property type="protein sequence ID" value="PON50723.1"/>
    <property type="molecule type" value="Genomic_DNA"/>
</dbReference>
<evidence type="ECO:0000313" key="2">
    <source>
        <dbReference type="EMBL" id="PON50723.1"/>
    </source>
</evidence>
<dbReference type="SUPFAM" id="SSF54001">
    <property type="entry name" value="Cysteine proteinases"/>
    <property type="match status" value="1"/>
</dbReference>
<dbReference type="InterPro" id="IPR038765">
    <property type="entry name" value="Papain-like_cys_pep_sf"/>
</dbReference>
<organism evidence="2 3">
    <name type="scientific">Trema orientale</name>
    <name type="common">Charcoal tree</name>
    <name type="synonym">Celtis orientalis</name>
    <dbReference type="NCBI Taxonomy" id="63057"/>
    <lineage>
        <taxon>Eukaryota</taxon>
        <taxon>Viridiplantae</taxon>
        <taxon>Streptophyta</taxon>
        <taxon>Embryophyta</taxon>
        <taxon>Tracheophyta</taxon>
        <taxon>Spermatophyta</taxon>
        <taxon>Magnoliopsida</taxon>
        <taxon>eudicotyledons</taxon>
        <taxon>Gunneridae</taxon>
        <taxon>Pentapetalae</taxon>
        <taxon>rosids</taxon>
        <taxon>fabids</taxon>
        <taxon>Rosales</taxon>
        <taxon>Cannabaceae</taxon>
        <taxon>Trema</taxon>
    </lineage>
</organism>
<dbReference type="AlphaFoldDB" id="A0A2P5BPM9"/>
<dbReference type="InParanoid" id="A0A2P5BPM9"/>
<name>A0A2P5BPM9_TREOI</name>
<accession>A0A2P5BPM9</accession>
<gene>
    <name evidence="2" type="ORF">TorRG33x02_313520</name>
</gene>
<dbReference type="Gene3D" id="3.90.70.10">
    <property type="entry name" value="Cysteine proteinases"/>
    <property type="match status" value="1"/>
</dbReference>